<dbReference type="AlphaFoldDB" id="A0A4Y2G6I2"/>
<feature type="region of interest" description="Disordered" evidence="1">
    <location>
        <begin position="1"/>
        <end position="48"/>
    </location>
</feature>
<protein>
    <submittedName>
        <fullName evidence="2">Uncharacterized protein</fullName>
    </submittedName>
</protein>
<dbReference type="Proteomes" id="UP000499080">
    <property type="component" value="Unassembled WGS sequence"/>
</dbReference>
<evidence type="ECO:0000313" key="3">
    <source>
        <dbReference type="Proteomes" id="UP000499080"/>
    </source>
</evidence>
<gene>
    <name evidence="2" type="ORF">AVEN_36915_1</name>
</gene>
<keyword evidence="3" id="KW-1185">Reference proteome</keyword>
<accession>A0A4Y2G6I2</accession>
<feature type="compositionally biased region" description="Polar residues" evidence="1">
    <location>
        <begin position="18"/>
        <end position="33"/>
    </location>
</feature>
<feature type="compositionally biased region" description="Basic and acidic residues" evidence="1">
    <location>
        <begin position="1"/>
        <end position="10"/>
    </location>
</feature>
<dbReference type="EMBL" id="BGPR01001231">
    <property type="protein sequence ID" value="GBM48857.1"/>
    <property type="molecule type" value="Genomic_DNA"/>
</dbReference>
<name>A0A4Y2G6I2_ARAVE</name>
<evidence type="ECO:0000256" key="1">
    <source>
        <dbReference type="SAM" id="MobiDB-lite"/>
    </source>
</evidence>
<comment type="caution">
    <text evidence="2">The sequence shown here is derived from an EMBL/GenBank/DDBJ whole genome shotgun (WGS) entry which is preliminary data.</text>
</comment>
<proteinExistence type="predicted"/>
<evidence type="ECO:0000313" key="2">
    <source>
        <dbReference type="EMBL" id="GBM48857.1"/>
    </source>
</evidence>
<organism evidence="2 3">
    <name type="scientific">Araneus ventricosus</name>
    <name type="common">Orbweaver spider</name>
    <name type="synonym">Epeira ventricosa</name>
    <dbReference type="NCBI Taxonomy" id="182803"/>
    <lineage>
        <taxon>Eukaryota</taxon>
        <taxon>Metazoa</taxon>
        <taxon>Ecdysozoa</taxon>
        <taxon>Arthropoda</taxon>
        <taxon>Chelicerata</taxon>
        <taxon>Arachnida</taxon>
        <taxon>Araneae</taxon>
        <taxon>Araneomorphae</taxon>
        <taxon>Entelegynae</taxon>
        <taxon>Araneoidea</taxon>
        <taxon>Araneidae</taxon>
        <taxon>Araneus</taxon>
    </lineage>
</organism>
<reference evidence="2 3" key="1">
    <citation type="journal article" date="2019" name="Sci. Rep.">
        <title>Orb-weaving spider Araneus ventricosus genome elucidates the spidroin gene catalogue.</title>
        <authorList>
            <person name="Kono N."/>
            <person name="Nakamura H."/>
            <person name="Ohtoshi R."/>
            <person name="Moran D.A.P."/>
            <person name="Shinohara A."/>
            <person name="Yoshida Y."/>
            <person name="Fujiwara M."/>
            <person name="Mori M."/>
            <person name="Tomita M."/>
            <person name="Arakawa K."/>
        </authorList>
    </citation>
    <scope>NUCLEOTIDE SEQUENCE [LARGE SCALE GENOMIC DNA]</scope>
</reference>
<sequence length="134" mass="14115">MVDKQEHGLEEGGGLLTASESSKSSDILYSKASSSDKEELISASASDSRDYKTVTVFSNRGRTAIGVNRIGESFFSLFLFETSLKSVKSGEAKASSLTGKTDGEEEIGKLVIGGDALAIESGDLELEIEITGLV</sequence>